<dbReference type="STRING" id="35570.A0A1I8Q556"/>
<keyword evidence="1" id="KW-0732">Signal</keyword>
<keyword evidence="2" id="KW-0090">Biological rhythms</keyword>
<evidence type="ECO:0000256" key="2">
    <source>
        <dbReference type="ARBA" id="ARBA00023108"/>
    </source>
</evidence>
<accession>A0A1I8Q556</accession>
<evidence type="ECO:0000313" key="4">
    <source>
        <dbReference type="EnsemblMetazoa" id="SCAU014006-PA"/>
    </source>
</evidence>
<dbReference type="AlphaFoldDB" id="A0A1I8Q556"/>
<dbReference type="Pfam" id="PF06585">
    <property type="entry name" value="JHBP"/>
    <property type="match status" value="1"/>
</dbReference>
<dbReference type="EnsemblMetazoa" id="SCAU014006-RA">
    <property type="protein sequence ID" value="SCAU014006-PA"/>
    <property type="gene ID" value="SCAU014006"/>
</dbReference>
<keyword evidence="5" id="KW-1185">Reference proteome</keyword>
<dbReference type="KEGG" id="scac:106089683"/>
<dbReference type="OrthoDB" id="8186595at2759"/>
<dbReference type="Gene3D" id="3.15.10.30">
    <property type="entry name" value="Haemolymph juvenile hormone binding protein"/>
    <property type="match status" value="1"/>
</dbReference>
<organism evidence="4 5">
    <name type="scientific">Stomoxys calcitrans</name>
    <name type="common">Stable fly</name>
    <name type="synonym">Conops calcitrans</name>
    <dbReference type="NCBI Taxonomy" id="35570"/>
    <lineage>
        <taxon>Eukaryota</taxon>
        <taxon>Metazoa</taxon>
        <taxon>Ecdysozoa</taxon>
        <taxon>Arthropoda</taxon>
        <taxon>Hexapoda</taxon>
        <taxon>Insecta</taxon>
        <taxon>Pterygota</taxon>
        <taxon>Neoptera</taxon>
        <taxon>Endopterygota</taxon>
        <taxon>Diptera</taxon>
        <taxon>Brachycera</taxon>
        <taxon>Muscomorpha</taxon>
        <taxon>Muscoidea</taxon>
        <taxon>Muscidae</taxon>
        <taxon>Stomoxys</taxon>
    </lineage>
</organism>
<gene>
    <name evidence="4" type="primary">106089683</name>
</gene>
<protein>
    <recommendedName>
        <fullName evidence="6">Protein takeout</fullName>
    </recommendedName>
</protein>
<dbReference type="GO" id="GO:0005615">
    <property type="term" value="C:extracellular space"/>
    <property type="evidence" value="ECO:0007669"/>
    <property type="project" value="TreeGrafter"/>
</dbReference>
<dbReference type="GO" id="GO:0007623">
    <property type="term" value="P:circadian rhythm"/>
    <property type="evidence" value="ECO:0007669"/>
    <property type="project" value="UniProtKB-ARBA"/>
</dbReference>
<evidence type="ECO:0000256" key="1">
    <source>
        <dbReference type="ARBA" id="ARBA00022729"/>
    </source>
</evidence>
<dbReference type="InterPro" id="IPR010562">
    <property type="entry name" value="Haemolymph_juvenile_hormone-bd"/>
</dbReference>
<dbReference type="FunFam" id="3.15.10.30:FF:000001">
    <property type="entry name" value="Takeout-like protein 1"/>
    <property type="match status" value="1"/>
</dbReference>
<evidence type="ECO:0008006" key="6">
    <source>
        <dbReference type="Google" id="ProtNLM"/>
    </source>
</evidence>
<dbReference type="PANTHER" id="PTHR11008">
    <property type="entry name" value="PROTEIN TAKEOUT-LIKE PROTEIN"/>
    <property type="match status" value="1"/>
</dbReference>
<dbReference type="Proteomes" id="UP000095300">
    <property type="component" value="Unassembled WGS sequence"/>
</dbReference>
<evidence type="ECO:0000256" key="3">
    <source>
        <dbReference type="ARBA" id="ARBA00060902"/>
    </source>
</evidence>
<proteinExistence type="inferred from homology"/>
<name>A0A1I8Q556_STOCA</name>
<reference evidence="4" key="1">
    <citation type="submission" date="2020-05" db="UniProtKB">
        <authorList>
            <consortium name="EnsemblMetazoa"/>
        </authorList>
    </citation>
    <scope>IDENTIFICATION</scope>
    <source>
        <strain evidence="4">USDA</strain>
    </source>
</reference>
<dbReference type="VEuPathDB" id="VectorBase:SCAU014006"/>
<dbReference type="PANTHER" id="PTHR11008:SF32">
    <property type="entry name" value="CIRCADIAN CLOCK-CONTROLLED PROTEIN DAYWAKE-RELATED"/>
    <property type="match status" value="1"/>
</dbReference>
<dbReference type="SMART" id="SM00700">
    <property type="entry name" value="JHBP"/>
    <property type="match status" value="1"/>
</dbReference>
<comment type="similarity">
    <text evidence="3">Belongs to the TO family.</text>
</comment>
<evidence type="ECO:0000313" key="5">
    <source>
        <dbReference type="Proteomes" id="UP000095300"/>
    </source>
</evidence>
<sequence>MIFERDVHGPVSIDVTLTDVDLIGFKNMKFTAIKGFQADLSGRTELIATIPELRLKGHYKIDGQILVLPIKGEGDMEIVISGAQSNYSFDMKPNEKKGKIHAVVEHVKFNIEPDQIKFRLDNLFNGDKTLGDNINLFLNENWRELYAETKTNLLKPSSIVMKNIINSFLDNHPYEHFFE</sequence>
<dbReference type="InterPro" id="IPR038606">
    <property type="entry name" value="To_sf"/>
</dbReference>